<reference evidence="2" key="1">
    <citation type="submission" date="2014-09" db="EMBL/GenBank/DDBJ databases">
        <authorList>
            <person name="Mudge J."/>
            <person name="Ramaraj T."/>
            <person name="Lindquist I.E."/>
            <person name="Bharti A.K."/>
            <person name="Sundararajan A."/>
            <person name="Cameron C.T."/>
            <person name="Woodward J.E."/>
            <person name="May G.D."/>
            <person name="Brubaker C."/>
            <person name="Broadhvest J."/>
            <person name="Wilkins T.A."/>
        </authorList>
    </citation>
    <scope>NUCLEOTIDE SEQUENCE</scope>
    <source>
        <strain evidence="2">cv. AKA8401</strain>
    </source>
</reference>
<gene>
    <name evidence="1" type="ORF">F383_29222</name>
</gene>
<sequence>MPVCQAVVYCL</sequence>
<evidence type="ECO:0000313" key="1">
    <source>
        <dbReference type="EMBL" id="KHG23159.1"/>
    </source>
</evidence>
<name>A0A0B0PFF1_GOSAR</name>
<evidence type="ECO:0000313" key="2">
    <source>
        <dbReference type="Proteomes" id="UP000032142"/>
    </source>
</evidence>
<dbReference type="Proteomes" id="UP000032142">
    <property type="component" value="Unassembled WGS sequence"/>
</dbReference>
<dbReference type="EMBL" id="KN424030">
    <property type="protein sequence ID" value="KHG23159.1"/>
    <property type="molecule type" value="Genomic_DNA"/>
</dbReference>
<protein>
    <submittedName>
        <fullName evidence="1">Uncharacterized protein</fullName>
    </submittedName>
</protein>
<proteinExistence type="predicted"/>
<keyword evidence="2" id="KW-1185">Reference proteome</keyword>
<accession>A0A0B0PFF1</accession>
<organism evidence="1 2">
    <name type="scientific">Gossypium arboreum</name>
    <name type="common">Tree cotton</name>
    <name type="synonym">Gossypium nanking</name>
    <dbReference type="NCBI Taxonomy" id="29729"/>
    <lineage>
        <taxon>Eukaryota</taxon>
        <taxon>Viridiplantae</taxon>
        <taxon>Streptophyta</taxon>
        <taxon>Embryophyta</taxon>
        <taxon>Tracheophyta</taxon>
        <taxon>Spermatophyta</taxon>
        <taxon>Magnoliopsida</taxon>
        <taxon>eudicotyledons</taxon>
        <taxon>Gunneridae</taxon>
        <taxon>Pentapetalae</taxon>
        <taxon>rosids</taxon>
        <taxon>malvids</taxon>
        <taxon>Malvales</taxon>
        <taxon>Malvaceae</taxon>
        <taxon>Malvoideae</taxon>
        <taxon>Gossypium</taxon>
    </lineage>
</organism>